<feature type="non-terminal residue" evidence="1">
    <location>
        <position position="130"/>
    </location>
</feature>
<evidence type="ECO:0000313" key="2">
    <source>
        <dbReference type="Proteomes" id="UP001328107"/>
    </source>
</evidence>
<dbReference type="EMBL" id="BTRK01000003">
    <property type="protein sequence ID" value="GMR43461.1"/>
    <property type="molecule type" value="Genomic_DNA"/>
</dbReference>
<dbReference type="Proteomes" id="UP001328107">
    <property type="component" value="Unassembled WGS sequence"/>
</dbReference>
<accession>A0AAN5CHC0</accession>
<protein>
    <submittedName>
        <fullName evidence="1">Uncharacterized protein</fullName>
    </submittedName>
</protein>
<gene>
    <name evidence="1" type="ORF">PMAYCL1PPCAC_13656</name>
</gene>
<comment type="caution">
    <text evidence="1">The sequence shown here is derived from an EMBL/GenBank/DDBJ whole genome shotgun (WGS) entry which is preliminary data.</text>
</comment>
<organism evidence="1 2">
    <name type="scientific">Pristionchus mayeri</name>
    <dbReference type="NCBI Taxonomy" id="1317129"/>
    <lineage>
        <taxon>Eukaryota</taxon>
        <taxon>Metazoa</taxon>
        <taxon>Ecdysozoa</taxon>
        <taxon>Nematoda</taxon>
        <taxon>Chromadorea</taxon>
        <taxon>Rhabditida</taxon>
        <taxon>Rhabditina</taxon>
        <taxon>Diplogasteromorpha</taxon>
        <taxon>Diplogasteroidea</taxon>
        <taxon>Neodiplogasteridae</taxon>
        <taxon>Pristionchus</taxon>
    </lineage>
</organism>
<name>A0AAN5CHC0_9BILA</name>
<feature type="non-terminal residue" evidence="1">
    <location>
        <position position="1"/>
    </location>
</feature>
<proteinExistence type="predicted"/>
<evidence type="ECO:0000313" key="1">
    <source>
        <dbReference type="EMBL" id="GMR43461.1"/>
    </source>
</evidence>
<keyword evidence="2" id="KW-1185">Reference proteome</keyword>
<dbReference type="AlphaFoldDB" id="A0AAN5CHC0"/>
<reference evidence="2" key="1">
    <citation type="submission" date="2022-10" db="EMBL/GenBank/DDBJ databases">
        <title>Genome assembly of Pristionchus species.</title>
        <authorList>
            <person name="Yoshida K."/>
            <person name="Sommer R.J."/>
        </authorList>
    </citation>
    <scope>NUCLEOTIDE SEQUENCE [LARGE SCALE GENOMIC DNA]</scope>
    <source>
        <strain evidence="2">RS5460</strain>
    </source>
</reference>
<sequence length="130" mass="14757">HISCQSIVVHVRVGSNPREERLWSLISSFRPIVPDAHDVQQEGYSGDYVCCPKVVQCDTKHQMCHSRNDEKKADWWNSSTATCISIDANVCKKSEASGNGNCKPQYYVHEKSQGRFIVNITLYENPLEDI</sequence>